<gene>
    <name evidence="3" type="ORF">HNQ46_001870</name>
</gene>
<dbReference type="InterPro" id="IPR000523">
    <property type="entry name" value="Mg_chelatse_chII-like_cat_dom"/>
</dbReference>
<sequence length="526" mass="58353">MLSKVYSAAIHGLNAYVVSVQVDESNGLPRSMTLGNVSASVKEAIERVSIALKNLGLELPPKKITINLQPADLRKNGSSFDLPIFMGTLLALYPSCDFPYENYGFLGELGLDGEIRPVSGVLPMVLALEEAGMEGVFVSKDNEREARNSEKLKVISCSHITELLDICKIPYGKKEKRKNIGAGPSVGSNDESYANGNEEDQNLDFQDVLGQSYGVRAALIAAAGHHALLFSGPAGSGKTMIAKRIPGILPKMSKQEKLELTKIYSIASCLPSEKGLIEKRPFRAPHSAVSQNTLLGGMSSGRLIPGELALAGKGVLFLDELPLFKKESIEALRGPMEEKRVTLHRLQQFFSYPVDCLFVAAMNPCPCGYFPDRNRCHCTPGQIRAYQRGISKPILERMDLCVSLPSITLQDALTKEKGISSAVLRKQVEKARKMQERRFFQEEKIRWNGDMNVRAVNEYCELGKEEAEYMENIFKLKNLSMRTYHKILKLARTIADLEEEEKINMNHLAEAVSYRGLEEVLFSFEG</sequence>
<proteinExistence type="predicted"/>
<dbReference type="Pfam" id="PF01078">
    <property type="entry name" value="Mg_chelatase"/>
    <property type="match status" value="1"/>
</dbReference>
<dbReference type="Gene3D" id="3.30.230.10">
    <property type="match status" value="1"/>
</dbReference>
<feature type="domain" description="Magnesium chelatase ChlI-like catalytic" evidence="1">
    <location>
        <begin position="204"/>
        <end position="409"/>
    </location>
</feature>
<organism evidence="3 4">
    <name type="scientific">Oribacterium sinus</name>
    <dbReference type="NCBI Taxonomy" id="237576"/>
    <lineage>
        <taxon>Bacteria</taxon>
        <taxon>Bacillati</taxon>
        <taxon>Bacillota</taxon>
        <taxon>Clostridia</taxon>
        <taxon>Lachnospirales</taxon>
        <taxon>Lachnospiraceae</taxon>
        <taxon>Oribacterium</taxon>
    </lineage>
</organism>
<accession>A0A7W9SGQ4</accession>
<dbReference type="Proteomes" id="UP000522163">
    <property type="component" value="Unassembled WGS sequence"/>
</dbReference>
<dbReference type="InterPro" id="IPR045006">
    <property type="entry name" value="CHLI-like"/>
</dbReference>
<dbReference type="Pfam" id="PF13541">
    <property type="entry name" value="ChlI"/>
    <property type="match status" value="1"/>
</dbReference>
<dbReference type="SUPFAM" id="SSF52540">
    <property type="entry name" value="P-loop containing nucleoside triphosphate hydrolases"/>
    <property type="match status" value="1"/>
</dbReference>
<name>A0A7W9SGQ4_9FIRM</name>
<dbReference type="Gene3D" id="3.40.50.300">
    <property type="entry name" value="P-loop containing nucleotide triphosphate hydrolases"/>
    <property type="match status" value="1"/>
</dbReference>
<reference evidence="3 4" key="1">
    <citation type="submission" date="2020-08" db="EMBL/GenBank/DDBJ databases">
        <title>Genomic Encyclopedia of Type Strains, Phase IV (KMG-IV): sequencing the most valuable type-strain genomes for metagenomic binning, comparative biology and taxonomic classification.</title>
        <authorList>
            <person name="Goeker M."/>
        </authorList>
    </citation>
    <scope>NUCLEOTIDE SEQUENCE [LARGE SCALE GENOMIC DNA]</scope>
    <source>
        <strain evidence="3 4">DSM 17245</strain>
    </source>
</reference>
<dbReference type="InterPro" id="IPR027417">
    <property type="entry name" value="P-loop_NTPase"/>
</dbReference>
<dbReference type="InterPro" id="IPR004482">
    <property type="entry name" value="Mg_chelat-rel"/>
</dbReference>
<evidence type="ECO:0000259" key="1">
    <source>
        <dbReference type="Pfam" id="PF01078"/>
    </source>
</evidence>
<dbReference type="AlphaFoldDB" id="A0A7W9SGQ4"/>
<dbReference type="GeneID" id="85015400"/>
<comment type="caution">
    <text evidence="3">The sequence shown here is derived from an EMBL/GenBank/DDBJ whole genome shotgun (WGS) entry which is preliminary data.</text>
</comment>
<dbReference type="GO" id="GO:0005524">
    <property type="term" value="F:ATP binding"/>
    <property type="evidence" value="ECO:0007669"/>
    <property type="project" value="InterPro"/>
</dbReference>
<dbReference type="PANTHER" id="PTHR32039">
    <property type="entry name" value="MAGNESIUM-CHELATASE SUBUNIT CHLI"/>
    <property type="match status" value="1"/>
</dbReference>
<dbReference type="InterPro" id="IPR020568">
    <property type="entry name" value="Ribosomal_Su5_D2-typ_SF"/>
</dbReference>
<dbReference type="EMBL" id="JACHHH010000010">
    <property type="protein sequence ID" value="MBB6041879.1"/>
    <property type="molecule type" value="Genomic_DNA"/>
</dbReference>
<dbReference type="Pfam" id="PF13335">
    <property type="entry name" value="Mg_chelatase_C"/>
    <property type="match status" value="1"/>
</dbReference>
<feature type="domain" description="Mg chelatase-related protein C-terminal" evidence="2">
    <location>
        <begin position="420"/>
        <end position="515"/>
    </location>
</feature>
<evidence type="ECO:0000313" key="3">
    <source>
        <dbReference type="EMBL" id="MBB6041879.1"/>
    </source>
</evidence>
<dbReference type="RefSeq" id="WP_183684435.1">
    <property type="nucleotide sequence ID" value="NZ_JACHHH010000010.1"/>
</dbReference>
<evidence type="ECO:0000259" key="2">
    <source>
        <dbReference type="Pfam" id="PF13335"/>
    </source>
</evidence>
<dbReference type="SUPFAM" id="SSF54211">
    <property type="entry name" value="Ribosomal protein S5 domain 2-like"/>
    <property type="match status" value="1"/>
</dbReference>
<dbReference type="NCBIfam" id="TIGR00368">
    <property type="entry name" value="YifB family Mg chelatase-like AAA ATPase"/>
    <property type="match status" value="1"/>
</dbReference>
<protein>
    <submittedName>
        <fullName evidence="3">Magnesium chelatase family protein</fullName>
    </submittedName>
</protein>
<dbReference type="InterPro" id="IPR025158">
    <property type="entry name" value="Mg_chelat-rel_C"/>
</dbReference>
<dbReference type="InterPro" id="IPR014721">
    <property type="entry name" value="Ribsml_uS5_D2-typ_fold_subgr"/>
</dbReference>
<evidence type="ECO:0000313" key="4">
    <source>
        <dbReference type="Proteomes" id="UP000522163"/>
    </source>
</evidence>
<dbReference type="PANTHER" id="PTHR32039:SF7">
    <property type="entry name" value="COMPETENCE PROTEIN COMM"/>
    <property type="match status" value="1"/>
</dbReference>